<feature type="compositionally biased region" description="Low complexity" evidence="5">
    <location>
        <begin position="1"/>
        <end position="15"/>
    </location>
</feature>
<dbReference type="InterPro" id="IPR006139">
    <property type="entry name" value="D-isomer_2_OHA_DH_cat_dom"/>
</dbReference>
<evidence type="ECO:0000313" key="9">
    <source>
        <dbReference type="Proteomes" id="UP000573327"/>
    </source>
</evidence>
<protein>
    <submittedName>
        <fullName evidence="8">Phosphoglycerate dehydrogenase-like enzyme</fullName>
    </submittedName>
</protein>
<reference evidence="8 9" key="1">
    <citation type="submission" date="2020-08" db="EMBL/GenBank/DDBJ databases">
        <title>Sequencing the genomes of 1000 actinobacteria strains.</title>
        <authorList>
            <person name="Klenk H.-P."/>
        </authorList>
    </citation>
    <scope>NUCLEOTIDE SEQUENCE [LARGE SCALE GENOMIC DNA]</scope>
    <source>
        <strain evidence="8 9">DSM 44786</strain>
    </source>
</reference>
<comment type="caution">
    <text evidence="8">The sequence shown here is derived from an EMBL/GenBank/DDBJ whole genome shotgun (WGS) entry which is preliminary data.</text>
</comment>
<dbReference type="Pfam" id="PF00389">
    <property type="entry name" value="2-Hacid_dh"/>
    <property type="match status" value="1"/>
</dbReference>
<keyword evidence="3" id="KW-0520">NAD</keyword>
<dbReference type="EMBL" id="JACHJR010000001">
    <property type="protein sequence ID" value="MBB4950488.1"/>
    <property type="molecule type" value="Genomic_DNA"/>
</dbReference>
<dbReference type="GO" id="GO:0005829">
    <property type="term" value="C:cytosol"/>
    <property type="evidence" value="ECO:0007669"/>
    <property type="project" value="TreeGrafter"/>
</dbReference>
<dbReference type="GO" id="GO:0051287">
    <property type="term" value="F:NAD binding"/>
    <property type="evidence" value="ECO:0007669"/>
    <property type="project" value="InterPro"/>
</dbReference>
<evidence type="ECO:0000259" key="7">
    <source>
        <dbReference type="Pfam" id="PF02826"/>
    </source>
</evidence>
<evidence type="ECO:0000256" key="1">
    <source>
        <dbReference type="ARBA" id="ARBA00005854"/>
    </source>
</evidence>
<feature type="region of interest" description="Disordered" evidence="5">
    <location>
        <begin position="1"/>
        <end position="23"/>
    </location>
</feature>
<evidence type="ECO:0000313" key="8">
    <source>
        <dbReference type="EMBL" id="MBB4950488.1"/>
    </source>
</evidence>
<keyword evidence="2 4" id="KW-0560">Oxidoreductase</keyword>
<dbReference type="PANTHER" id="PTHR10996:SF178">
    <property type="entry name" value="2-HYDROXYACID DEHYDROGENASE YGL185C-RELATED"/>
    <property type="match status" value="1"/>
</dbReference>
<evidence type="ECO:0000256" key="4">
    <source>
        <dbReference type="RuleBase" id="RU003719"/>
    </source>
</evidence>
<proteinExistence type="inferred from homology"/>
<comment type="similarity">
    <text evidence="1 4">Belongs to the D-isomer specific 2-hydroxyacid dehydrogenase family.</text>
</comment>
<name>A0A7W7WKR8_9ACTN</name>
<dbReference type="InterPro" id="IPR006140">
    <property type="entry name" value="D-isomer_DH_NAD-bd"/>
</dbReference>
<dbReference type="Pfam" id="PF02826">
    <property type="entry name" value="2-Hacid_dh_C"/>
    <property type="match status" value="1"/>
</dbReference>
<dbReference type="InterPro" id="IPR050223">
    <property type="entry name" value="D-isomer_2-hydroxyacid_DH"/>
</dbReference>
<dbReference type="InterPro" id="IPR029753">
    <property type="entry name" value="D-isomer_DH_CS"/>
</dbReference>
<evidence type="ECO:0000256" key="2">
    <source>
        <dbReference type="ARBA" id="ARBA00023002"/>
    </source>
</evidence>
<dbReference type="CDD" id="cd12167">
    <property type="entry name" value="2-Hacid_dh_8"/>
    <property type="match status" value="1"/>
</dbReference>
<organism evidence="8 9">
    <name type="scientific">Kitasatospora gansuensis</name>
    <dbReference type="NCBI Taxonomy" id="258050"/>
    <lineage>
        <taxon>Bacteria</taxon>
        <taxon>Bacillati</taxon>
        <taxon>Actinomycetota</taxon>
        <taxon>Actinomycetes</taxon>
        <taxon>Kitasatosporales</taxon>
        <taxon>Streptomycetaceae</taxon>
        <taxon>Kitasatospora</taxon>
    </lineage>
</organism>
<dbReference type="GO" id="GO:0016618">
    <property type="term" value="F:hydroxypyruvate reductase [NAD(P)H] activity"/>
    <property type="evidence" value="ECO:0007669"/>
    <property type="project" value="TreeGrafter"/>
</dbReference>
<dbReference type="InterPro" id="IPR036291">
    <property type="entry name" value="NAD(P)-bd_dom_sf"/>
</dbReference>
<evidence type="ECO:0000256" key="5">
    <source>
        <dbReference type="SAM" id="MobiDB-lite"/>
    </source>
</evidence>
<keyword evidence="9" id="KW-1185">Reference proteome</keyword>
<feature type="domain" description="D-isomer specific 2-hydroxyacid dehydrogenase NAD-binding" evidence="7">
    <location>
        <begin position="137"/>
        <end position="313"/>
    </location>
</feature>
<sequence>MSLPQTAPAAAAAPAAPTPPRPRALLAMHPQLASHLLDSRSLARLTELADLDPLLVVDDFTGPAAAAALAEAEVIVSSWGCPPLDDTVLAAAPRLRAVIHAAGSVKHHITDACWQRGIRVASAAWANALPVAEYTVGAILFANKQVLRLSAEYRERRAPYDWPYAESHIGNYRRTVGIVGASQIGRRVMELLRPYDLELLLHDPYVDEAEAAALGARSVALDELCGLSDVVSVHAPELPATRHLISRRMLALMPDGATLVNTARGSLIDQDALIEELVPGRLNAVLDVTTPEVLPADSPLYDLPNVLLTPHVAGSLGNELHRMAGAAADELARYTAGLPFAHPVLPQDIHRTA</sequence>
<gene>
    <name evidence="8" type="ORF">F4556_006023</name>
</gene>
<dbReference type="AlphaFoldDB" id="A0A7W7WKR8"/>
<dbReference type="PANTHER" id="PTHR10996">
    <property type="entry name" value="2-HYDROXYACID DEHYDROGENASE-RELATED"/>
    <property type="match status" value="1"/>
</dbReference>
<dbReference type="Proteomes" id="UP000573327">
    <property type="component" value="Unassembled WGS sequence"/>
</dbReference>
<dbReference type="GO" id="GO:0030267">
    <property type="term" value="F:glyoxylate reductase (NADPH) activity"/>
    <property type="evidence" value="ECO:0007669"/>
    <property type="project" value="TreeGrafter"/>
</dbReference>
<accession>A0A7W7WKR8</accession>
<evidence type="ECO:0000259" key="6">
    <source>
        <dbReference type="Pfam" id="PF00389"/>
    </source>
</evidence>
<dbReference type="PROSITE" id="PS00670">
    <property type="entry name" value="D_2_HYDROXYACID_DH_2"/>
    <property type="match status" value="1"/>
</dbReference>
<dbReference type="SUPFAM" id="SSF51735">
    <property type="entry name" value="NAD(P)-binding Rossmann-fold domains"/>
    <property type="match status" value="1"/>
</dbReference>
<dbReference type="SUPFAM" id="SSF52283">
    <property type="entry name" value="Formate/glycerate dehydrogenase catalytic domain-like"/>
    <property type="match status" value="1"/>
</dbReference>
<evidence type="ECO:0000256" key="3">
    <source>
        <dbReference type="ARBA" id="ARBA00023027"/>
    </source>
</evidence>
<feature type="domain" description="D-isomer specific 2-hydroxyacid dehydrogenase catalytic" evidence="6">
    <location>
        <begin position="66"/>
        <end position="344"/>
    </location>
</feature>
<dbReference type="Gene3D" id="3.40.50.720">
    <property type="entry name" value="NAD(P)-binding Rossmann-like Domain"/>
    <property type="match status" value="2"/>
</dbReference>